<gene>
    <name evidence="3" type="ORF">BN13_600018</name>
</gene>
<organism evidence="3 4">
    <name type="scientific">Nostocoides jenkinsii Ben 74</name>
    <dbReference type="NCBI Taxonomy" id="1193518"/>
    <lineage>
        <taxon>Bacteria</taxon>
        <taxon>Bacillati</taxon>
        <taxon>Actinomycetota</taxon>
        <taxon>Actinomycetes</taxon>
        <taxon>Micrococcales</taxon>
        <taxon>Intrasporangiaceae</taxon>
        <taxon>Nostocoides</taxon>
    </lineage>
</organism>
<dbReference type="InterPro" id="IPR038375">
    <property type="entry name" value="NDUFAF7_sf"/>
</dbReference>
<evidence type="ECO:0008006" key="5">
    <source>
        <dbReference type="Google" id="ProtNLM"/>
    </source>
</evidence>
<evidence type="ECO:0000256" key="2">
    <source>
        <dbReference type="ARBA" id="ARBA00022679"/>
    </source>
</evidence>
<proteinExistence type="predicted"/>
<dbReference type="EMBL" id="CAJC01000173">
    <property type="protein sequence ID" value="CCI54159.1"/>
    <property type="molecule type" value="Genomic_DNA"/>
</dbReference>
<dbReference type="GO" id="GO:0035243">
    <property type="term" value="F:protein-arginine omega-N symmetric methyltransferase activity"/>
    <property type="evidence" value="ECO:0007669"/>
    <property type="project" value="TreeGrafter"/>
</dbReference>
<dbReference type="RefSeq" id="WP_048546572.1">
    <property type="nucleotide sequence ID" value="NZ_HF571038.1"/>
</dbReference>
<dbReference type="PANTHER" id="PTHR12049">
    <property type="entry name" value="PROTEIN ARGININE METHYLTRANSFERASE NDUFAF7, MITOCHONDRIAL"/>
    <property type="match status" value="1"/>
</dbReference>
<dbReference type="InterPro" id="IPR003788">
    <property type="entry name" value="NDUFAF7"/>
</dbReference>
<dbReference type="Pfam" id="PF02636">
    <property type="entry name" value="Methyltransf_28"/>
    <property type="match status" value="1"/>
</dbReference>
<name>A0A077MBZ9_9MICO</name>
<comment type="caution">
    <text evidence="3">The sequence shown here is derived from an EMBL/GenBank/DDBJ whole genome shotgun (WGS) entry which is preliminary data.</text>
</comment>
<dbReference type="GO" id="GO:0032259">
    <property type="term" value="P:methylation"/>
    <property type="evidence" value="ECO:0007669"/>
    <property type="project" value="UniProtKB-KW"/>
</dbReference>
<keyword evidence="1" id="KW-0489">Methyltransferase</keyword>
<accession>A0A077MBZ9</accession>
<evidence type="ECO:0000313" key="3">
    <source>
        <dbReference type="EMBL" id="CCI54159.1"/>
    </source>
</evidence>
<dbReference type="Proteomes" id="UP000035720">
    <property type="component" value="Unassembled WGS sequence"/>
</dbReference>
<sequence length="324" mass="34406">MRPWILAWQDALYGARGFYRTPSGPAGHFATSCHGPRAAPFAEALLRLATAEGLSRIIDLGAGRGELLTSMADLAADSADELGSGVELVGVDVVARPSHLAPRVGWFESPGGAELPELGRPEAALVVANEWLDVIPCPILEADGAGELREVEVDDSGQERLGVLAGESATVGAAEVAWVQRWWPGPFQPGDRVEVGMPRDQALTRLQEAVGSGVVLAVDYGHTRASRPAAGSLTGYRQGRQVAPRPDGSCDLTAHVAVDSLPHDQLMTQRDALRELGIRGEDAAYDLARSDPIAYLRALERRGAVAELTGPGLGDFWWVLSRVG</sequence>
<dbReference type="PROSITE" id="PS51257">
    <property type="entry name" value="PROKAR_LIPOPROTEIN"/>
    <property type="match status" value="1"/>
</dbReference>
<keyword evidence="2" id="KW-0808">Transferase</keyword>
<reference evidence="3 4" key="1">
    <citation type="journal article" date="2013" name="ISME J.">
        <title>A metabolic model for members of the genus Tetrasphaera involved in enhanced biological phosphorus removal.</title>
        <authorList>
            <person name="Kristiansen R."/>
            <person name="Nguyen H.T.T."/>
            <person name="Saunders A.M."/>
            <person name="Nielsen J.L."/>
            <person name="Wimmer R."/>
            <person name="Le V.Q."/>
            <person name="McIlroy S.J."/>
            <person name="Petrovski S."/>
            <person name="Seviour R.J."/>
            <person name="Calteau A."/>
            <person name="Nielsen K.L."/>
            <person name="Nielsen P.H."/>
        </authorList>
    </citation>
    <scope>NUCLEOTIDE SEQUENCE [LARGE SCALE GENOMIC DNA]</scope>
    <source>
        <strain evidence="3 4">Ben 74</strain>
    </source>
</reference>
<evidence type="ECO:0000256" key="1">
    <source>
        <dbReference type="ARBA" id="ARBA00022603"/>
    </source>
</evidence>
<dbReference type="PANTHER" id="PTHR12049:SF7">
    <property type="entry name" value="PROTEIN ARGININE METHYLTRANSFERASE NDUFAF7, MITOCHONDRIAL"/>
    <property type="match status" value="1"/>
</dbReference>
<dbReference type="AlphaFoldDB" id="A0A077MBZ9"/>
<dbReference type="OrthoDB" id="4856867at2"/>
<protein>
    <recommendedName>
        <fullName evidence="5">SAM-dependent MidA family methyltransferase</fullName>
    </recommendedName>
</protein>
<dbReference type="SUPFAM" id="SSF53335">
    <property type="entry name" value="S-adenosyl-L-methionine-dependent methyltransferases"/>
    <property type="match status" value="1"/>
</dbReference>
<evidence type="ECO:0000313" key="4">
    <source>
        <dbReference type="Proteomes" id="UP000035720"/>
    </source>
</evidence>
<dbReference type="STRING" id="1193518.BN13_600018"/>
<keyword evidence="4" id="KW-1185">Reference proteome</keyword>
<dbReference type="InterPro" id="IPR029063">
    <property type="entry name" value="SAM-dependent_MTases_sf"/>
</dbReference>
<dbReference type="Gene3D" id="3.40.50.12710">
    <property type="match status" value="1"/>
</dbReference>